<feature type="transmembrane region" description="Helical" evidence="7">
    <location>
        <begin position="239"/>
        <end position="262"/>
    </location>
</feature>
<keyword evidence="4 7" id="KW-1133">Transmembrane helix</keyword>
<keyword evidence="6 7" id="KW-0012">Acyltransferase</keyword>
<comment type="subcellular location">
    <subcellularLocation>
        <location evidence="1">Membrane</location>
        <topology evidence="1">Multi-pass membrane protein</topology>
    </subcellularLocation>
</comment>
<dbReference type="PANTHER" id="PTHR12246">
    <property type="entry name" value="PALMITOYLTRANSFERASE ZDHHC16"/>
    <property type="match status" value="1"/>
</dbReference>
<dbReference type="InterPro" id="IPR001594">
    <property type="entry name" value="Palmitoyltrfase_DHHC"/>
</dbReference>
<comment type="similarity">
    <text evidence="7">Belongs to the DHHC palmitoyltransferase family.</text>
</comment>
<evidence type="ECO:0000256" key="1">
    <source>
        <dbReference type="ARBA" id="ARBA00004141"/>
    </source>
</evidence>
<feature type="domain" description="Palmitoyltransferase DHHC" evidence="9">
    <location>
        <begin position="197"/>
        <end position="321"/>
    </location>
</feature>
<feature type="transmembrane region" description="Helical" evidence="7">
    <location>
        <begin position="282"/>
        <end position="301"/>
    </location>
</feature>
<comment type="caution">
    <text evidence="10">The sequence shown here is derived from an EMBL/GenBank/DDBJ whole genome shotgun (WGS) entry which is preliminary data.</text>
</comment>
<organism evidence="10 11">
    <name type="scientific">Adineta steineri</name>
    <dbReference type="NCBI Taxonomy" id="433720"/>
    <lineage>
        <taxon>Eukaryota</taxon>
        <taxon>Metazoa</taxon>
        <taxon>Spiralia</taxon>
        <taxon>Gnathifera</taxon>
        <taxon>Rotifera</taxon>
        <taxon>Eurotatoria</taxon>
        <taxon>Bdelloidea</taxon>
        <taxon>Adinetida</taxon>
        <taxon>Adinetidae</taxon>
        <taxon>Adineta</taxon>
    </lineage>
</organism>
<dbReference type="EC" id="2.3.1.225" evidence="7"/>
<dbReference type="InterPro" id="IPR039859">
    <property type="entry name" value="PFA4/ZDH16/20/ERF2-like"/>
</dbReference>
<evidence type="ECO:0000256" key="2">
    <source>
        <dbReference type="ARBA" id="ARBA00022679"/>
    </source>
</evidence>
<sequence length="371" mass="41813">MSLTELLPSVYHHEDTNDDIEVGSSAVQIHRYGREKNTEWPAETPNASSSSKTTTTTMGTDDTGVVIKDVVPRSMYYHDRDEHNDDDCLCTCACCRCECCPTVSDWCIRDPYGLSCGFTTWFLFIYAQFVVIFVILIPKSHSTLFNVINLLIFHMLEILAVSSHCITMFSNPGAVPLNNATPENLIKYSNGTVVYRCAMCQSVKPPRSHHCSVCKRCIKRMDHHCVFVNNCVGQNNQKYFILFTFYTCIISIYALILLGFHITTCVQTDWTACTAWSPPATIIFLIFLAFEAISFSLFTAIMTGTQLYSIYTDTTGIESFKGESSSRRRHSSFISSMKVVFGSQVGLTWLNPFSKPVSLITQNDERVTFDV</sequence>
<dbReference type="GO" id="GO:0016020">
    <property type="term" value="C:membrane"/>
    <property type="evidence" value="ECO:0007669"/>
    <property type="project" value="UniProtKB-SubCell"/>
</dbReference>
<dbReference type="Proteomes" id="UP000663881">
    <property type="component" value="Unassembled WGS sequence"/>
</dbReference>
<dbReference type="AlphaFoldDB" id="A0A818SIM8"/>
<keyword evidence="5 7" id="KW-0472">Membrane</keyword>
<keyword evidence="2 7" id="KW-0808">Transferase</keyword>
<proteinExistence type="inferred from homology"/>
<dbReference type="EMBL" id="CAJOAY010000456">
    <property type="protein sequence ID" value="CAF3669609.1"/>
    <property type="molecule type" value="Genomic_DNA"/>
</dbReference>
<feature type="region of interest" description="Disordered" evidence="8">
    <location>
        <begin position="35"/>
        <end position="59"/>
    </location>
</feature>
<keyword evidence="3 7" id="KW-0812">Transmembrane</keyword>
<evidence type="ECO:0000313" key="10">
    <source>
        <dbReference type="EMBL" id="CAF3669609.1"/>
    </source>
</evidence>
<dbReference type="PROSITE" id="PS50216">
    <property type="entry name" value="DHHC"/>
    <property type="match status" value="1"/>
</dbReference>
<accession>A0A818SIM8</accession>
<reference evidence="10" key="1">
    <citation type="submission" date="2021-02" db="EMBL/GenBank/DDBJ databases">
        <authorList>
            <person name="Nowell W R."/>
        </authorList>
    </citation>
    <scope>NUCLEOTIDE SEQUENCE</scope>
</reference>
<evidence type="ECO:0000313" key="11">
    <source>
        <dbReference type="Proteomes" id="UP000663881"/>
    </source>
</evidence>
<comment type="catalytic activity">
    <reaction evidence="7">
        <text>L-cysteinyl-[protein] + hexadecanoyl-CoA = S-hexadecanoyl-L-cysteinyl-[protein] + CoA</text>
        <dbReference type="Rhea" id="RHEA:36683"/>
        <dbReference type="Rhea" id="RHEA-COMP:10131"/>
        <dbReference type="Rhea" id="RHEA-COMP:11032"/>
        <dbReference type="ChEBI" id="CHEBI:29950"/>
        <dbReference type="ChEBI" id="CHEBI:57287"/>
        <dbReference type="ChEBI" id="CHEBI:57379"/>
        <dbReference type="ChEBI" id="CHEBI:74151"/>
        <dbReference type="EC" id="2.3.1.225"/>
    </reaction>
</comment>
<evidence type="ECO:0000256" key="6">
    <source>
        <dbReference type="ARBA" id="ARBA00023315"/>
    </source>
</evidence>
<dbReference type="GO" id="GO:0019706">
    <property type="term" value="F:protein-cysteine S-palmitoyltransferase activity"/>
    <property type="evidence" value="ECO:0007669"/>
    <property type="project" value="UniProtKB-EC"/>
</dbReference>
<gene>
    <name evidence="10" type="ORF">OKA104_LOCUS10340</name>
</gene>
<evidence type="ECO:0000256" key="7">
    <source>
        <dbReference type="RuleBase" id="RU079119"/>
    </source>
</evidence>
<feature type="transmembrane region" description="Helical" evidence="7">
    <location>
        <begin position="118"/>
        <end position="137"/>
    </location>
</feature>
<name>A0A818SIM8_9BILA</name>
<comment type="domain">
    <text evidence="7">The DHHC domain is required for palmitoyltransferase activity.</text>
</comment>
<evidence type="ECO:0000256" key="3">
    <source>
        <dbReference type="ARBA" id="ARBA00022692"/>
    </source>
</evidence>
<protein>
    <recommendedName>
        <fullName evidence="7">Palmitoyltransferase</fullName>
        <ecNumber evidence="7">2.3.1.225</ecNumber>
    </recommendedName>
</protein>
<evidence type="ECO:0000256" key="8">
    <source>
        <dbReference type="SAM" id="MobiDB-lite"/>
    </source>
</evidence>
<dbReference type="Pfam" id="PF01529">
    <property type="entry name" value="DHHC"/>
    <property type="match status" value="1"/>
</dbReference>
<evidence type="ECO:0000256" key="4">
    <source>
        <dbReference type="ARBA" id="ARBA00022989"/>
    </source>
</evidence>
<evidence type="ECO:0000259" key="9">
    <source>
        <dbReference type="Pfam" id="PF01529"/>
    </source>
</evidence>
<evidence type="ECO:0000256" key="5">
    <source>
        <dbReference type="ARBA" id="ARBA00023136"/>
    </source>
</evidence>